<comment type="caution">
    <text evidence="1">The sequence shown here is derived from an EMBL/GenBank/DDBJ whole genome shotgun (WGS) entry which is preliminary data.</text>
</comment>
<evidence type="ECO:0000313" key="1">
    <source>
        <dbReference type="EMBL" id="KAL2339830.1"/>
    </source>
</evidence>
<dbReference type="Proteomes" id="UP001603857">
    <property type="component" value="Unassembled WGS sequence"/>
</dbReference>
<sequence>MRHEMEQKMEEKIASLGRLRAADALHEEGVELALKGVVLLRIPRGTPAPPIFPAPCELYIEDDPHV</sequence>
<reference evidence="1 2" key="1">
    <citation type="submission" date="2024-08" db="EMBL/GenBank/DDBJ databases">
        <title>Insights into the chromosomal genome structure of Flemingia macrophylla.</title>
        <authorList>
            <person name="Ding Y."/>
            <person name="Zhao Y."/>
            <person name="Bi W."/>
            <person name="Wu M."/>
            <person name="Zhao G."/>
            <person name="Gong Y."/>
            <person name="Li W."/>
            <person name="Zhang P."/>
        </authorList>
    </citation>
    <scope>NUCLEOTIDE SEQUENCE [LARGE SCALE GENOMIC DNA]</scope>
    <source>
        <strain evidence="1">DYQJB</strain>
        <tissue evidence="1">Leaf</tissue>
    </source>
</reference>
<gene>
    <name evidence="1" type="ORF">Fmac_007770</name>
</gene>
<dbReference type="EMBL" id="JBGMDY010000003">
    <property type="protein sequence ID" value="KAL2339830.1"/>
    <property type="molecule type" value="Genomic_DNA"/>
</dbReference>
<evidence type="ECO:0000313" key="2">
    <source>
        <dbReference type="Proteomes" id="UP001603857"/>
    </source>
</evidence>
<accession>A0ABD1MXU8</accession>
<organism evidence="1 2">
    <name type="scientific">Flemingia macrophylla</name>
    <dbReference type="NCBI Taxonomy" id="520843"/>
    <lineage>
        <taxon>Eukaryota</taxon>
        <taxon>Viridiplantae</taxon>
        <taxon>Streptophyta</taxon>
        <taxon>Embryophyta</taxon>
        <taxon>Tracheophyta</taxon>
        <taxon>Spermatophyta</taxon>
        <taxon>Magnoliopsida</taxon>
        <taxon>eudicotyledons</taxon>
        <taxon>Gunneridae</taxon>
        <taxon>Pentapetalae</taxon>
        <taxon>rosids</taxon>
        <taxon>fabids</taxon>
        <taxon>Fabales</taxon>
        <taxon>Fabaceae</taxon>
        <taxon>Papilionoideae</taxon>
        <taxon>50 kb inversion clade</taxon>
        <taxon>NPAAA clade</taxon>
        <taxon>indigoferoid/millettioid clade</taxon>
        <taxon>Phaseoleae</taxon>
        <taxon>Flemingia</taxon>
    </lineage>
</organism>
<keyword evidence="2" id="KW-1185">Reference proteome</keyword>
<proteinExistence type="predicted"/>
<dbReference type="AlphaFoldDB" id="A0ABD1MXU8"/>
<name>A0ABD1MXU8_9FABA</name>
<protein>
    <submittedName>
        <fullName evidence="1">Uncharacterized protein</fullName>
    </submittedName>
</protein>